<gene>
    <name evidence="2" type="ORF">BST42_16550</name>
</gene>
<keyword evidence="3" id="KW-1185">Reference proteome</keyword>
<keyword evidence="2" id="KW-0808">Transferase</keyword>
<proteinExistence type="predicted"/>
<dbReference type="InterPro" id="IPR007345">
    <property type="entry name" value="Polysacch_pyruvyl_Trfase"/>
</dbReference>
<organism evidence="2 3">
    <name type="scientific">Mycolicibacterium rhodesiae</name>
    <name type="common">Mycobacterium rhodesiae</name>
    <dbReference type="NCBI Taxonomy" id="36814"/>
    <lineage>
        <taxon>Bacteria</taxon>
        <taxon>Bacillati</taxon>
        <taxon>Actinomycetota</taxon>
        <taxon>Actinomycetes</taxon>
        <taxon>Mycobacteriales</taxon>
        <taxon>Mycobacteriaceae</taxon>
        <taxon>Mycolicibacterium</taxon>
    </lineage>
</organism>
<evidence type="ECO:0000313" key="2">
    <source>
        <dbReference type="EMBL" id="ORB51770.1"/>
    </source>
</evidence>
<evidence type="ECO:0000313" key="3">
    <source>
        <dbReference type="Proteomes" id="UP000192534"/>
    </source>
</evidence>
<dbReference type="AlphaFoldDB" id="A0A1X0IT18"/>
<reference evidence="2 3" key="1">
    <citation type="submission" date="2016-12" db="EMBL/GenBank/DDBJ databases">
        <title>The new phylogeny of genus Mycobacterium.</title>
        <authorList>
            <person name="Tortoli E."/>
            <person name="Trovato A."/>
            <person name="Cirillo D.M."/>
        </authorList>
    </citation>
    <scope>NUCLEOTIDE SEQUENCE [LARGE SCALE GENOMIC DNA]</scope>
    <source>
        <strain evidence="2 3">DSM 44223</strain>
    </source>
</reference>
<evidence type="ECO:0000259" key="1">
    <source>
        <dbReference type="Pfam" id="PF04230"/>
    </source>
</evidence>
<dbReference type="GO" id="GO:0016740">
    <property type="term" value="F:transferase activity"/>
    <property type="evidence" value="ECO:0007669"/>
    <property type="project" value="UniProtKB-KW"/>
</dbReference>
<dbReference type="Pfam" id="PF04230">
    <property type="entry name" value="PS_pyruv_trans"/>
    <property type="match status" value="1"/>
</dbReference>
<feature type="domain" description="Polysaccharide pyruvyl transferase" evidence="1">
    <location>
        <begin position="24"/>
        <end position="279"/>
    </location>
</feature>
<dbReference type="EMBL" id="MVIH01000007">
    <property type="protein sequence ID" value="ORB51770.1"/>
    <property type="molecule type" value="Genomic_DNA"/>
</dbReference>
<dbReference type="Proteomes" id="UP000192534">
    <property type="component" value="Unassembled WGS sequence"/>
</dbReference>
<sequence>MSIGSVHVSQDATVAYLGFHDKDNLGDDAIYDAVKSQLPGVTFADIPRLAHEFVFPLGAALHRARTPSTLVMGGGTLVGVRYFRLLARAGLAVTKNTGKYAIGVGVQDPGYAGRGSGSGNDELTKWKPILAGFDSVSVRGPRSVELLADIGLTAEVTGDPALILPRPAVPVEDGLIGVNLGYGDDLWGHDPAGVANHVAAAVRELAGRGHRFVGILMNPSDRKWLEVAFEGVQADIVRPPDAAAAAREFARCSAAIVCRLHAGILAALSDTPVVSLEYQPKCRDFAMSIDDERSLIRTDQVTGTAVVDRVLESLADSRAIRANKHAAVDRLRTQLDSEYSALRRQLGVAGA</sequence>
<comment type="caution">
    <text evidence="2">The sequence shown here is derived from an EMBL/GenBank/DDBJ whole genome shotgun (WGS) entry which is preliminary data.</text>
</comment>
<accession>A0A1X0IT18</accession>
<name>A0A1X0IT18_MYCRH</name>
<dbReference type="PANTHER" id="PTHR36836">
    <property type="entry name" value="COLANIC ACID BIOSYNTHESIS PROTEIN WCAK"/>
    <property type="match status" value="1"/>
</dbReference>
<dbReference type="PANTHER" id="PTHR36836:SF1">
    <property type="entry name" value="COLANIC ACID BIOSYNTHESIS PROTEIN WCAK"/>
    <property type="match status" value="1"/>
</dbReference>
<protein>
    <submittedName>
        <fullName evidence="2">Polysaccharide pyruvyl transferase</fullName>
    </submittedName>
</protein>